<dbReference type="PIRSF" id="PIRSF000980">
    <property type="entry name" value="RecC"/>
    <property type="match status" value="1"/>
</dbReference>
<dbReference type="Proteomes" id="UP000319263">
    <property type="component" value="Chromosome"/>
</dbReference>
<dbReference type="InterPro" id="IPR041500">
    <property type="entry name" value="RecC_C"/>
</dbReference>
<keyword evidence="9 10" id="KW-0234">DNA repair</keyword>
<dbReference type="AlphaFoldDB" id="A0A516PZ73"/>
<keyword evidence="4 10" id="KW-0378">Hydrolase</keyword>
<dbReference type="Gene3D" id="3.40.50.300">
    <property type="entry name" value="P-loop containing nucleotide triphosphate hydrolases"/>
    <property type="match status" value="2"/>
</dbReference>
<dbReference type="OrthoDB" id="9762834at2"/>
<keyword evidence="13" id="KW-1185">Reference proteome</keyword>
<keyword evidence="6 10" id="KW-0269">Exonuclease</keyword>
<dbReference type="HAMAP" id="MF_01486">
    <property type="entry name" value="RecC"/>
    <property type="match status" value="1"/>
</dbReference>
<sequence>MGIQLHRARRADRLVTGLGAVLRTPLPDPFATEIVAVPTRGVERWLAQSLSHVLGAAGEAAGDGVCAGIDFPSPERMVGQALFGVTGVDPREDPWHPRRAVWPLLSVVDSARQQRWAEPLWRYLARSADSPAADDSGAGRRFATTRHLAELLDSYAANRPQMIEHWIAGRDVDGNGNALPSEWGWQAELWRRLRAEIGSPSPAERLRTACQKLIMEPECSDLPGRVSVFGPTRLPYATLAVLSALARHRQIHLWLPHASPALWAAIAHALDDRDGFGHDLERDAMLPAAAGRRAADPTATIPQNRLLGYLGRDSREFQLSLAGLPADVQDHPLDDADQPPATLLSRLQSDLAADRPLSTPAAADRIGADDDSISVHAAHGPDRQVEVLRELLLGLLAEEPTLEPRDIIVMCPDIETYAPLISAAFGAQLTDEDDTAFAGHPGHQLRVRLADRSLRQLNPLLQVLAELFDLAESRVEASVVADLCATAPVATKFDFTDDDLHRLRELVERSGVRWGLDTADRQRFGMDGFAQNTWAAGLDRILLGVAMDEDGEHFLGTTLPMDDIDAGDVDLVGRLTEVVRRLRAVIDSFARPQPLRSWIQACRQALELMTAVSTSDNWQVGQAYGELARIAESAADRDELPLTRREARAVLADLFAGRPSRANFRTGTLTVATMMPMRSVPHRVVCLLGLDDGVFPRAGRLDGDDLLAADPWIGDRDRRSEDRQLLLDAIMSSTDRLMIIYSGADPRTNAEKPPSVPLGELLDVLDQTASAADGGPVRTQILHRHPLQPFDPRNFTSPRAFSFDPDALAGARALVRPREPAEPVFDIRPLPRYRLPELIQLTDLINFYNHPLRFLVRCRAGLSLYEDEPADLDTMPIELDPLQAWAIGDRMLRRRLSGVELDQLVGAEWRRGEVPPRAIGQRALAPVADNVAEVAERARPLLTAEPRTADVSAQLEVTDGAGGYTEHALVGTVAGVYGDQLITVQYSRLGPKHRLQSWIKLLAVTAGDPRPWQAITIGRGNAWNPPTSVLGPVSPQFARLVLADLVDLYRTGLGEPLALPMQTAAEYARIRQTKPDLPIRNLQGKLAKLFEQWDRDAAYRAFFGDEFGYQELIKVPAIDTEARGSLGEPSRFGTLARRVWHPLLLAEELS</sequence>
<dbReference type="Pfam" id="PF17946">
    <property type="entry name" value="RecC_C"/>
    <property type="match status" value="1"/>
</dbReference>
<evidence type="ECO:0000256" key="8">
    <source>
        <dbReference type="ARBA" id="ARBA00023125"/>
    </source>
</evidence>
<feature type="domain" description="RecC C-terminal" evidence="11">
    <location>
        <begin position="837"/>
        <end position="1069"/>
    </location>
</feature>
<dbReference type="InterPro" id="IPR011335">
    <property type="entry name" value="Restrct_endonuc-II-like"/>
</dbReference>
<dbReference type="GO" id="GO:0005524">
    <property type="term" value="F:ATP binding"/>
    <property type="evidence" value="ECO:0007669"/>
    <property type="project" value="UniProtKB-UniRule"/>
</dbReference>
<dbReference type="EMBL" id="CP041692">
    <property type="protein sequence ID" value="QDP96452.1"/>
    <property type="molecule type" value="Genomic_DNA"/>
</dbReference>
<reference evidence="12 13" key="1">
    <citation type="submission" date="2019-07" db="EMBL/GenBank/DDBJ databases">
        <title>Microlunatus dokdonensis sp. nov. isolated from the rhizospheric soil of the wild plant Elymus tsukushiensis.</title>
        <authorList>
            <person name="Ghim S.-Y."/>
            <person name="Hwang Y.-J."/>
            <person name="Son J.-S."/>
            <person name="Shin J.-H."/>
        </authorList>
    </citation>
    <scope>NUCLEOTIDE SEQUENCE [LARGE SCALE GENOMIC DNA]</scope>
    <source>
        <strain evidence="12 13">KUDC0627</strain>
    </source>
</reference>
<dbReference type="PANTHER" id="PTHR30591:SF1">
    <property type="entry name" value="RECBCD ENZYME SUBUNIT RECC"/>
    <property type="match status" value="1"/>
</dbReference>
<dbReference type="InterPro" id="IPR027417">
    <property type="entry name" value="P-loop_NTPase"/>
</dbReference>
<comment type="similarity">
    <text evidence="10">Belongs to the RecC family.</text>
</comment>
<evidence type="ECO:0000256" key="9">
    <source>
        <dbReference type="ARBA" id="ARBA00023204"/>
    </source>
</evidence>
<evidence type="ECO:0000256" key="2">
    <source>
        <dbReference type="ARBA" id="ARBA00022741"/>
    </source>
</evidence>
<comment type="function">
    <text evidence="10">A helicase/nuclease that prepares dsDNA breaks (DSB) for recombinational DNA repair. Binds to DSBs and unwinds DNA via a highly rapid and processive ATP-dependent bidirectional helicase activity. Unwinds dsDNA until it encounters a Chi (crossover hotspot instigator) sequence from the 3' direction. Cuts ssDNA a few nucleotides 3' to the Chi site. The properties and activities of the enzyme are changed at Chi. The Chi-altered holoenzyme produces a long 3'-ssDNA overhang and facilitates RecA-binding to the ssDNA for homologous DNA recombination and repair. Holoenzyme degrades any linearized DNA that is unable to undergo homologous recombination. In the holoenzyme this subunit recognizes the wild-type Chi sequence, and when added to isolated RecB increases its ATP-dependent helicase processivity.</text>
</comment>
<evidence type="ECO:0000256" key="6">
    <source>
        <dbReference type="ARBA" id="ARBA00022839"/>
    </source>
</evidence>
<evidence type="ECO:0000256" key="10">
    <source>
        <dbReference type="HAMAP-Rule" id="MF_01486"/>
    </source>
</evidence>
<evidence type="ECO:0000313" key="13">
    <source>
        <dbReference type="Proteomes" id="UP000319263"/>
    </source>
</evidence>
<dbReference type="InterPro" id="IPR013986">
    <property type="entry name" value="DExx_box_DNA_helicase_dom_sf"/>
</dbReference>
<evidence type="ECO:0000256" key="1">
    <source>
        <dbReference type="ARBA" id="ARBA00022722"/>
    </source>
</evidence>
<dbReference type="NCBIfam" id="TIGR01450">
    <property type="entry name" value="recC"/>
    <property type="match status" value="1"/>
</dbReference>
<name>A0A516PZ73_9ACTN</name>
<keyword evidence="2 10" id="KW-0547">Nucleotide-binding</keyword>
<keyword evidence="1 10" id="KW-0540">Nuclease</keyword>
<dbReference type="Gene3D" id="3.40.50.10930">
    <property type="match status" value="1"/>
</dbReference>
<dbReference type="GO" id="GO:0008854">
    <property type="term" value="F:exodeoxyribonuclease V activity"/>
    <property type="evidence" value="ECO:0007669"/>
    <property type="project" value="InterPro"/>
</dbReference>
<protein>
    <recommendedName>
        <fullName evidence="10">RecBCD enzyme subunit RecC</fullName>
    </recommendedName>
    <alternativeName>
        <fullName evidence="10">Exonuclease V subunit RecC</fullName>
        <shortName evidence="10">ExoV subunit RecC</shortName>
    </alternativeName>
    <alternativeName>
        <fullName evidence="10">Helicase/nuclease RecBCD subunit RecC</fullName>
    </alternativeName>
</protein>
<dbReference type="SUPFAM" id="SSF52540">
    <property type="entry name" value="P-loop containing nucleoside triphosphate hydrolases"/>
    <property type="match status" value="2"/>
</dbReference>
<keyword evidence="8 10" id="KW-0238">DNA-binding</keyword>
<dbReference type="Pfam" id="PF04257">
    <property type="entry name" value="Exonuc_V_gamma"/>
    <property type="match status" value="1"/>
</dbReference>
<dbReference type="RefSeq" id="WP_143986417.1">
    <property type="nucleotide sequence ID" value="NZ_CP041692.1"/>
</dbReference>
<evidence type="ECO:0000256" key="5">
    <source>
        <dbReference type="ARBA" id="ARBA00022806"/>
    </source>
</evidence>
<dbReference type="GO" id="GO:0000724">
    <property type="term" value="P:double-strand break repair via homologous recombination"/>
    <property type="evidence" value="ECO:0007669"/>
    <property type="project" value="UniProtKB-UniRule"/>
</dbReference>
<accession>A0A516PZ73</accession>
<evidence type="ECO:0000259" key="11">
    <source>
        <dbReference type="Pfam" id="PF17946"/>
    </source>
</evidence>
<comment type="miscellaneous">
    <text evidence="10">In the RecBCD complex, RecB has a slow 3'-5' helicase, an exonuclease activity and loads RecA onto ssDNA, RecD has a fast 5'-3' helicase activity, while RecC stimulates the ATPase and processivity of the RecB helicase and contributes to recognition of the Chi site.</text>
</comment>
<dbReference type="PANTHER" id="PTHR30591">
    <property type="entry name" value="RECBCD ENZYME SUBUNIT RECC"/>
    <property type="match status" value="1"/>
</dbReference>
<evidence type="ECO:0000256" key="7">
    <source>
        <dbReference type="ARBA" id="ARBA00022840"/>
    </source>
</evidence>
<evidence type="ECO:0000313" key="12">
    <source>
        <dbReference type="EMBL" id="QDP96452.1"/>
    </source>
</evidence>
<dbReference type="Gene3D" id="1.10.10.160">
    <property type="match status" value="1"/>
</dbReference>
<dbReference type="SUPFAM" id="SSF52980">
    <property type="entry name" value="Restriction endonuclease-like"/>
    <property type="match status" value="1"/>
</dbReference>
<dbReference type="KEGG" id="mik:FOE78_11535"/>
<dbReference type="GO" id="GO:0003678">
    <property type="term" value="F:DNA helicase activity"/>
    <property type="evidence" value="ECO:0007669"/>
    <property type="project" value="UniProtKB-UniRule"/>
</dbReference>
<dbReference type="GO" id="GO:0003677">
    <property type="term" value="F:DNA binding"/>
    <property type="evidence" value="ECO:0007669"/>
    <property type="project" value="UniProtKB-UniRule"/>
</dbReference>
<dbReference type="InterPro" id="IPR006697">
    <property type="entry name" value="RecC"/>
</dbReference>
<dbReference type="GO" id="GO:0009338">
    <property type="term" value="C:exodeoxyribonuclease V complex"/>
    <property type="evidence" value="ECO:0007669"/>
    <property type="project" value="InterPro"/>
</dbReference>
<keyword evidence="5 10" id="KW-0347">Helicase</keyword>
<organism evidence="12 13">
    <name type="scientific">Microlunatus elymi</name>
    <dbReference type="NCBI Taxonomy" id="2596828"/>
    <lineage>
        <taxon>Bacteria</taxon>
        <taxon>Bacillati</taxon>
        <taxon>Actinomycetota</taxon>
        <taxon>Actinomycetes</taxon>
        <taxon>Propionibacteriales</taxon>
        <taxon>Propionibacteriaceae</taxon>
        <taxon>Microlunatus</taxon>
    </lineage>
</organism>
<keyword evidence="7 10" id="KW-0067">ATP-binding</keyword>
<evidence type="ECO:0000256" key="4">
    <source>
        <dbReference type="ARBA" id="ARBA00022801"/>
    </source>
</evidence>
<gene>
    <name evidence="10 12" type="primary">recC</name>
    <name evidence="12" type="ORF">FOE78_11535</name>
</gene>
<keyword evidence="3 10" id="KW-0227">DNA damage</keyword>
<proteinExistence type="inferred from homology"/>
<evidence type="ECO:0000256" key="3">
    <source>
        <dbReference type="ARBA" id="ARBA00022763"/>
    </source>
</evidence>
<comment type="subunit">
    <text evidence="10">Heterotrimer of RecB, RecC and RecD. All subunits contribute to DNA-binding.</text>
</comment>